<evidence type="ECO:0000313" key="1">
    <source>
        <dbReference type="EMBL" id="GFH22977.1"/>
    </source>
</evidence>
<reference evidence="1 2" key="1">
    <citation type="submission" date="2020-02" db="EMBL/GenBank/DDBJ databases">
        <title>Draft genome sequence of Haematococcus lacustris strain NIES-144.</title>
        <authorList>
            <person name="Morimoto D."/>
            <person name="Nakagawa S."/>
            <person name="Yoshida T."/>
            <person name="Sawayama S."/>
        </authorList>
    </citation>
    <scope>NUCLEOTIDE SEQUENCE [LARGE SCALE GENOMIC DNA]</scope>
    <source>
        <strain evidence="1 2">NIES-144</strain>
    </source>
</reference>
<name>A0A699ZJM7_HAELA</name>
<comment type="caution">
    <text evidence="1">The sequence shown here is derived from an EMBL/GenBank/DDBJ whole genome shotgun (WGS) entry which is preliminary data.</text>
</comment>
<protein>
    <submittedName>
        <fullName evidence="1">Uncharacterized protein</fullName>
    </submittedName>
</protein>
<gene>
    <name evidence="1" type="ORF">HaLaN_20521</name>
</gene>
<feature type="non-terminal residue" evidence="1">
    <location>
        <position position="1"/>
    </location>
</feature>
<organism evidence="1 2">
    <name type="scientific">Haematococcus lacustris</name>
    <name type="common">Green alga</name>
    <name type="synonym">Haematococcus pluvialis</name>
    <dbReference type="NCBI Taxonomy" id="44745"/>
    <lineage>
        <taxon>Eukaryota</taxon>
        <taxon>Viridiplantae</taxon>
        <taxon>Chlorophyta</taxon>
        <taxon>core chlorophytes</taxon>
        <taxon>Chlorophyceae</taxon>
        <taxon>CS clade</taxon>
        <taxon>Chlamydomonadales</taxon>
        <taxon>Haematococcaceae</taxon>
        <taxon>Haematococcus</taxon>
    </lineage>
</organism>
<keyword evidence="2" id="KW-1185">Reference proteome</keyword>
<dbReference type="EMBL" id="BLLF01002166">
    <property type="protein sequence ID" value="GFH22977.1"/>
    <property type="molecule type" value="Genomic_DNA"/>
</dbReference>
<feature type="non-terminal residue" evidence="1">
    <location>
        <position position="31"/>
    </location>
</feature>
<evidence type="ECO:0000313" key="2">
    <source>
        <dbReference type="Proteomes" id="UP000485058"/>
    </source>
</evidence>
<dbReference type="AlphaFoldDB" id="A0A699ZJM7"/>
<sequence length="31" mass="3238">MRPGVDVCGMCMDNASAGDEAMPPPHCECGR</sequence>
<accession>A0A699ZJM7</accession>
<proteinExistence type="predicted"/>
<dbReference type="Proteomes" id="UP000485058">
    <property type="component" value="Unassembled WGS sequence"/>
</dbReference>